<dbReference type="Pfam" id="PF04063">
    <property type="entry name" value="DUF383"/>
    <property type="match status" value="1"/>
</dbReference>
<reference evidence="6" key="1">
    <citation type="submission" date="2023-02" db="EMBL/GenBank/DDBJ databases">
        <title>Mating type loci evolution in Malassezia.</title>
        <authorList>
            <person name="Coelho M.A."/>
        </authorList>
    </citation>
    <scope>NUCLEOTIDE SEQUENCE</scope>
    <source>
        <strain evidence="6">CBS 14136</strain>
    </source>
</reference>
<evidence type="ECO:0000259" key="4">
    <source>
        <dbReference type="Pfam" id="PF04063"/>
    </source>
</evidence>
<keyword evidence="7" id="KW-1185">Reference proteome</keyword>
<gene>
    <name evidence="6" type="primary">HGH1</name>
    <name evidence="6" type="ORF">MPSI1_002704</name>
</gene>
<evidence type="ECO:0000256" key="2">
    <source>
        <dbReference type="ARBA" id="ARBA00014076"/>
    </source>
</evidence>
<evidence type="ECO:0000256" key="3">
    <source>
        <dbReference type="SAM" id="MobiDB-lite"/>
    </source>
</evidence>
<protein>
    <recommendedName>
        <fullName evidence="2">Protein HGH1 homolog</fullName>
    </recommendedName>
</protein>
<dbReference type="Gene3D" id="1.25.10.10">
    <property type="entry name" value="Leucine-rich Repeat Variant"/>
    <property type="match status" value="1"/>
</dbReference>
<evidence type="ECO:0000259" key="5">
    <source>
        <dbReference type="Pfam" id="PF04064"/>
    </source>
</evidence>
<feature type="domain" description="Protein HGH1 N-terminal" evidence="4">
    <location>
        <begin position="112"/>
        <end position="395"/>
    </location>
</feature>
<organism evidence="6 7">
    <name type="scientific">Malassezia psittaci</name>
    <dbReference type="NCBI Taxonomy" id="1821823"/>
    <lineage>
        <taxon>Eukaryota</taxon>
        <taxon>Fungi</taxon>
        <taxon>Dikarya</taxon>
        <taxon>Basidiomycota</taxon>
        <taxon>Ustilaginomycotina</taxon>
        <taxon>Malasseziomycetes</taxon>
        <taxon>Malasseziales</taxon>
        <taxon>Malasseziaceae</taxon>
        <taxon>Malassezia</taxon>
    </lineage>
</organism>
<proteinExistence type="inferred from homology"/>
<feature type="domain" description="Protein HGH1 C-terminal" evidence="5">
    <location>
        <begin position="401"/>
        <end position="453"/>
    </location>
</feature>
<dbReference type="InterPro" id="IPR007206">
    <property type="entry name" value="Protein_HGH1_C"/>
</dbReference>
<accession>A0AAF0JF50</accession>
<sequence>MTLPATHELLQFLADPNPQARQLAMSHAMGFSVKDSPHRMLLLEPLKDGEGKVLRASDGSELNVLDRIKSLCQDQPLTMHDALSALINLTDSPSVALRVGDEEFLQFLVMYIGDSVSLLADLACMLLSNLTKFEPIAARLLTLNVEDRPFYSFLSPMDLQVSLSGMDADPSDPDYEEKKRLTAEATERLSKSVRMKQAVSMPALLTLLRAFEEGASVESSKASAIDMRAHAAESQASPNERPVGIDAKGRPEIRRKSTCNFLASVFANLTVLPKGREFFIHPIQDSDPSSSEAYPVGRIMVYTEHGDLIRRGGVISALKNILFIKHAHKLLLAPAPNTSDDDHTTSPVDCLPYLLMPLIDGKELSKVDLEDQEDLPTVCQLVPEDKPREPDAALRLMLIECLLLLCTSLYGRECLRHRGVYIVVREAHLAENNEAITEAIARLVNLLKREESDATQREAEQDIEAVDQSDDDDDLVIEEL</sequence>
<dbReference type="AlphaFoldDB" id="A0AAF0JF50"/>
<dbReference type="InterPro" id="IPR016024">
    <property type="entry name" value="ARM-type_fold"/>
</dbReference>
<feature type="compositionally biased region" description="Acidic residues" evidence="3">
    <location>
        <begin position="461"/>
        <end position="480"/>
    </location>
</feature>
<dbReference type="Proteomes" id="UP001214628">
    <property type="component" value="Chromosome 3"/>
</dbReference>
<dbReference type="InterPro" id="IPR039717">
    <property type="entry name" value="Hgh1"/>
</dbReference>
<dbReference type="InterPro" id="IPR007205">
    <property type="entry name" value="Protein_HGH1_N"/>
</dbReference>
<comment type="similarity">
    <text evidence="1">Belongs to the HGH1 family.</text>
</comment>
<evidence type="ECO:0000313" key="7">
    <source>
        <dbReference type="Proteomes" id="UP001214628"/>
    </source>
</evidence>
<dbReference type="Pfam" id="PF04064">
    <property type="entry name" value="DUF384"/>
    <property type="match status" value="1"/>
</dbReference>
<dbReference type="PANTHER" id="PTHR13387:SF9">
    <property type="entry name" value="PROTEIN HGH1 HOMOLOG"/>
    <property type="match status" value="1"/>
</dbReference>
<evidence type="ECO:0000313" key="6">
    <source>
        <dbReference type="EMBL" id="WFD44039.1"/>
    </source>
</evidence>
<dbReference type="InterPro" id="IPR011989">
    <property type="entry name" value="ARM-like"/>
</dbReference>
<feature type="region of interest" description="Disordered" evidence="3">
    <location>
        <begin position="454"/>
        <end position="480"/>
    </location>
</feature>
<name>A0AAF0JF50_9BASI</name>
<dbReference type="EMBL" id="CP118377">
    <property type="protein sequence ID" value="WFD44039.1"/>
    <property type="molecule type" value="Genomic_DNA"/>
</dbReference>
<evidence type="ECO:0000256" key="1">
    <source>
        <dbReference type="ARBA" id="ARBA00006712"/>
    </source>
</evidence>
<dbReference type="SUPFAM" id="SSF48371">
    <property type="entry name" value="ARM repeat"/>
    <property type="match status" value="1"/>
</dbReference>
<dbReference type="PANTHER" id="PTHR13387">
    <property type="entry name" value="PROTEIN HGH1 HOMOLOG"/>
    <property type="match status" value="1"/>
</dbReference>